<dbReference type="InterPro" id="IPR000572">
    <property type="entry name" value="OxRdtase_Mopterin-bd_dom"/>
</dbReference>
<dbReference type="GO" id="GO:0020037">
    <property type="term" value="F:heme binding"/>
    <property type="evidence" value="ECO:0007669"/>
    <property type="project" value="TreeGrafter"/>
</dbReference>
<dbReference type="GO" id="GO:0006790">
    <property type="term" value="P:sulfur compound metabolic process"/>
    <property type="evidence" value="ECO:0007669"/>
    <property type="project" value="TreeGrafter"/>
</dbReference>
<feature type="transmembrane region" description="Helical" evidence="1">
    <location>
        <begin position="94"/>
        <end position="111"/>
    </location>
</feature>
<dbReference type="GO" id="GO:0043546">
    <property type="term" value="F:molybdopterin cofactor binding"/>
    <property type="evidence" value="ECO:0007669"/>
    <property type="project" value="TreeGrafter"/>
</dbReference>
<dbReference type="EMBL" id="CAEZWP010000011">
    <property type="protein sequence ID" value="CAB4654825.1"/>
    <property type="molecule type" value="Genomic_DNA"/>
</dbReference>
<keyword evidence="1" id="KW-0812">Transmembrane</keyword>
<evidence type="ECO:0000313" key="3">
    <source>
        <dbReference type="EMBL" id="CAB4654825.1"/>
    </source>
</evidence>
<evidence type="ECO:0000259" key="2">
    <source>
        <dbReference type="Pfam" id="PF00174"/>
    </source>
</evidence>
<dbReference type="Gene3D" id="3.90.420.10">
    <property type="entry name" value="Oxidoreductase, molybdopterin-binding domain"/>
    <property type="match status" value="1"/>
</dbReference>
<dbReference type="InterPro" id="IPR014756">
    <property type="entry name" value="Ig_E-set"/>
</dbReference>
<feature type="domain" description="Oxidoreductase molybdopterin-binding" evidence="2">
    <location>
        <begin position="231"/>
        <end position="382"/>
    </location>
</feature>
<dbReference type="Gene3D" id="2.60.40.650">
    <property type="match status" value="1"/>
</dbReference>
<dbReference type="SUPFAM" id="SSF56524">
    <property type="entry name" value="Oxidoreductase molybdopterin-binding domain"/>
    <property type="match status" value="1"/>
</dbReference>
<dbReference type="Pfam" id="PF00174">
    <property type="entry name" value="Oxidored_molyb"/>
    <property type="match status" value="1"/>
</dbReference>
<dbReference type="AlphaFoldDB" id="A0A6J6L3B0"/>
<organism evidence="3">
    <name type="scientific">freshwater metagenome</name>
    <dbReference type="NCBI Taxonomy" id="449393"/>
    <lineage>
        <taxon>unclassified sequences</taxon>
        <taxon>metagenomes</taxon>
        <taxon>ecological metagenomes</taxon>
    </lineage>
</organism>
<dbReference type="InterPro" id="IPR036374">
    <property type="entry name" value="OxRdtase_Mopterin-bd_sf"/>
</dbReference>
<keyword evidence="1" id="KW-1133">Transmembrane helix</keyword>
<protein>
    <submittedName>
        <fullName evidence="3">Unannotated protein</fullName>
    </submittedName>
</protein>
<feature type="transmembrane region" description="Helical" evidence="1">
    <location>
        <begin position="65"/>
        <end position="82"/>
    </location>
</feature>
<accession>A0A6J6L3B0</accession>
<gene>
    <name evidence="3" type="ORF">UFOPK2265_00387</name>
</gene>
<dbReference type="PANTHER" id="PTHR19372:SF7">
    <property type="entry name" value="SULFITE OXIDASE, MITOCHONDRIAL"/>
    <property type="match status" value="1"/>
</dbReference>
<evidence type="ECO:0000256" key="1">
    <source>
        <dbReference type="SAM" id="Phobius"/>
    </source>
</evidence>
<dbReference type="GO" id="GO:0008482">
    <property type="term" value="F:sulfite oxidase activity"/>
    <property type="evidence" value="ECO:0007669"/>
    <property type="project" value="TreeGrafter"/>
</dbReference>
<dbReference type="PANTHER" id="PTHR19372">
    <property type="entry name" value="SULFITE REDUCTASE"/>
    <property type="match status" value="1"/>
</dbReference>
<keyword evidence="1" id="KW-0472">Membrane</keyword>
<proteinExistence type="predicted"/>
<name>A0A6J6L3B0_9ZZZZ</name>
<reference evidence="3" key="1">
    <citation type="submission" date="2020-05" db="EMBL/GenBank/DDBJ databases">
        <authorList>
            <person name="Chiriac C."/>
            <person name="Salcher M."/>
            <person name="Ghai R."/>
            <person name="Kavagutti S V."/>
        </authorList>
    </citation>
    <scope>NUCLEOTIDE SEQUENCE</scope>
</reference>
<sequence length="504" mass="54090">MSSKRLGSIFGALAVLVGLVAGDLVAAFNSSWRSPVISLGNRVIDYVPAVVKKYVIEIFGLYDKIFLVSLIIFIVLAISIFIGRAYTGGQEKKAFLTIAAMLFASGVASLLDAQANLSSLAPTLVSGVTTIYVLRWLGAKKKDSEAAGGSLTRRELLKVGAILGAVSISASALGKALSQKTTVARERIAIALPKPLKFLAKPPADPALKIPGLSPFFTPNEDFYRIDTALSIPNLSVDDWSLEIVGMVANPLTITYAQLSARPVFELDDTIACVSNEIGGPLVGNARWLGVRLDDLIREAQPTPDADQIMGYSYDGFTAGFPLATLDGRDAMIAIGMNGEALPAAHGFPARIIVPGLYGYVSATKWLVRIELTRFDKKQGFWISRGWSERAPIKTQSRIDTPAPGTQISAGTVAIAGVAWAPTRGISKVEVRVGSASWRVANLAEVMADTTWRQWWIDWDAKAGDYIIAVRATDGDGDVQSEQYVPIEPNGAEGWHSVNVRVLV</sequence>
<dbReference type="SUPFAM" id="SSF81296">
    <property type="entry name" value="E set domains"/>
    <property type="match status" value="1"/>
</dbReference>